<evidence type="ECO:0000256" key="6">
    <source>
        <dbReference type="SAM" id="MobiDB-lite"/>
    </source>
</evidence>
<sequence length="199" mass="21051">MDAAPTPERGRRTWPGAGLRRLRARHPLAVQLARYALVGGAATALNAGLFLLFRPLLPAVPANLLSLTVTTALSTELNRRLAFGGARAHRLREWVQDLGTIAFYATYSSGVLLALQWLVGAPTPGQEAAAVAVASVGGGLLRFAVLRFWVFDLRDRRSHVAGPHDAGPDDAGPDDDSSRDDVRPAGGPQQCSATSPPST</sequence>
<feature type="transmembrane region" description="Helical" evidence="7">
    <location>
        <begin position="131"/>
        <end position="150"/>
    </location>
</feature>
<name>A0A1I4W274_PSUAM</name>
<comment type="similarity">
    <text evidence="2">Belongs to the GtrA family.</text>
</comment>
<proteinExistence type="inferred from homology"/>
<feature type="domain" description="GtrA/DPMS transmembrane" evidence="8">
    <location>
        <begin position="34"/>
        <end position="151"/>
    </location>
</feature>
<evidence type="ECO:0000256" key="3">
    <source>
        <dbReference type="ARBA" id="ARBA00022692"/>
    </source>
</evidence>
<evidence type="ECO:0000256" key="4">
    <source>
        <dbReference type="ARBA" id="ARBA00022989"/>
    </source>
</evidence>
<dbReference type="EMBL" id="FOUY01000007">
    <property type="protein sequence ID" value="SFN07336.1"/>
    <property type="molecule type" value="Genomic_DNA"/>
</dbReference>
<dbReference type="GO" id="GO:0000271">
    <property type="term" value="P:polysaccharide biosynthetic process"/>
    <property type="evidence" value="ECO:0007669"/>
    <property type="project" value="InterPro"/>
</dbReference>
<accession>A0A1I4W274</accession>
<dbReference type="InterPro" id="IPR051401">
    <property type="entry name" value="GtrA_CellWall_Glycosyl"/>
</dbReference>
<feature type="transmembrane region" description="Helical" evidence="7">
    <location>
        <begin position="98"/>
        <end position="119"/>
    </location>
</feature>
<evidence type="ECO:0000256" key="5">
    <source>
        <dbReference type="ARBA" id="ARBA00023136"/>
    </source>
</evidence>
<dbReference type="Pfam" id="PF04138">
    <property type="entry name" value="GtrA_DPMS_TM"/>
    <property type="match status" value="1"/>
</dbReference>
<evidence type="ECO:0000256" key="7">
    <source>
        <dbReference type="SAM" id="Phobius"/>
    </source>
</evidence>
<dbReference type="GO" id="GO:0005886">
    <property type="term" value="C:plasma membrane"/>
    <property type="evidence" value="ECO:0007669"/>
    <property type="project" value="TreeGrafter"/>
</dbReference>
<reference evidence="9 10" key="1">
    <citation type="submission" date="2016-10" db="EMBL/GenBank/DDBJ databases">
        <authorList>
            <person name="de Groot N.N."/>
        </authorList>
    </citation>
    <scope>NUCLEOTIDE SEQUENCE [LARGE SCALE GENOMIC DNA]</scope>
    <source>
        <strain evidence="9 10">CGMCC 4.1877</strain>
    </source>
</reference>
<dbReference type="Proteomes" id="UP000199614">
    <property type="component" value="Unassembled WGS sequence"/>
</dbReference>
<keyword evidence="5 7" id="KW-0472">Membrane</keyword>
<dbReference type="PANTHER" id="PTHR38459">
    <property type="entry name" value="PROPHAGE BACTOPRENOL-LINKED GLUCOSE TRANSLOCASE HOMOLOG"/>
    <property type="match status" value="1"/>
</dbReference>
<evidence type="ECO:0000256" key="1">
    <source>
        <dbReference type="ARBA" id="ARBA00004141"/>
    </source>
</evidence>
<evidence type="ECO:0000313" key="9">
    <source>
        <dbReference type="EMBL" id="SFN07336.1"/>
    </source>
</evidence>
<keyword evidence="4 7" id="KW-1133">Transmembrane helix</keyword>
<feature type="transmembrane region" description="Helical" evidence="7">
    <location>
        <begin position="32"/>
        <end position="53"/>
    </location>
</feature>
<evidence type="ECO:0000313" key="10">
    <source>
        <dbReference type="Proteomes" id="UP000199614"/>
    </source>
</evidence>
<feature type="compositionally biased region" description="Polar residues" evidence="6">
    <location>
        <begin position="189"/>
        <end position="199"/>
    </location>
</feature>
<feature type="transmembrane region" description="Helical" evidence="7">
    <location>
        <begin position="59"/>
        <end position="77"/>
    </location>
</feature>
<dbReference type="InterPro" id="IPR007267">
    <property type="entry name" value="GtrA_DPMS_TM"/>
</dbReference>
<dbReference type="STRING" id="260086.SAMN05216207_1007118"/>
<feature type="region of interest" description="Disordered" evidence="6">
    <location>
        <begin position="159"/>
        <end position="199"/>
    </location>
</feature>
<dbReference type="AlphaFoldDB" id="A0A1I4W274"/>
<dbReference type="PANTHER" id="PTHR38459:SF1">
    <property type="entry name" value="PROPHAGE BACTOPRENOL-LINKED GLUCOSE TRANSLOCASE HOMOLOG"/>
    <property type="match status" value="1"/>
</dbReference>
<organism evidence="9 10">
    <name type="scientific">Pseudonocardia ammonioxydans</name>
    <dbReference type="NCBI Taxonomy" id="260086"/>
    <lineage>
        <taxon>Bacteria</taxon>
        <taxon>Bacillati</taxon>
        <taxon>Actinomycetota</taxon>
        <taxon>Actinomycetes</taxon>
        <taxon>Pseudonocardiales</taxon>
        <taxon>Pseudonocardiaceae</taxon>
        <taxon>Pseudonocardia</taxon>
    </lineage>
</organism>
<protein>
    <submittedName>
        <fullName evidence="9">Putative flippase GtrA (Transmembrane translocase of bactoprenol-linked glucose)</fullName>
    </submittedName>
</protein>
<gene>
    <name evidence="9" type="ORF">SAMN05216207_1007118</name>
</gene>
<keyword evidence="10" id="KW-1185">Reference proteome</keyword>
<evidence type="ECO:0000259" key="8">
    <source>
        <dbReference type="Pfam" id="PF04138"/>
    </source>
</evidence>
<evidence type="ECO:0000256" key="2">
    <source>
        <dbReference type="ARBA" id="ARBA00009399"/>
    </source>
</evidence>
<keyword evidence="3 7" id="KW-0812">Transmembrane</keyword>
<comment type="subcellular location">
    <subcellularLocation>
        <location evidence="1">Membrane</location>
        <topology evidence="1">Multi-pass membrane protein</topology>
    </subcellularLocation>
</comment>
<dbReference type="RefSeq" id="WP_177238358.1">
    <property type="nucleotide sequence ID" value="NZ_FOUY01000007.1"/>
</dbReference>